<keyword evidence="1" id="KW-0472">Membrane</keyword>
<evidence type="ECO:0000313" key="3">
    <source>
        <dbReference type="Proteomes" id="UP001338582"/>
    </source>
</evidence>
<keyword evidence="3" id="KW-1185">Reference proteome</keyword>
<dbReference type="KEGG" id="asau:88174691"/>
<evidence type="ECO:0000313" key="2">
    <source>
        <dbReference type="EMBL" id="WPK26279.1"/>
    </source>
</evidence>
<keyword evidence="1" id="KW-0812">Transmembrane</keyword>
<gene>
    <name evidence="2" type="ORF">PUMCH_003628</name>
</gene>
<dbReference type="RefSeq" id="XP_062878660.1">
    <property type="nucleotide sequence ID" value="XM_063022590.1"/>
</dbReference>
<dbReference type="GeneID" id="88174691"/>
<dbReference type="EMBL" id="CP138897">
    <property type="protein sequence ID" value="WPK26279.1"/>
    <property type="molecule type" value="Genomic_DNA"/>
</dbReference>
<dbReference type="Proteomes" id="UP001338582">
    <property type="component" value="Chromosome 4"/>
</dbReference>
<proteinExistence type="predicted"/>
<organism evidence="2 3">
    <name type="scientific">Australozyma saopauloensis</name>
    <dbReference type="NCBI Taxonomy" id="291208"/>
    <lineage>
        <taxon>Eukaryota</taxon>
        <taxon>Fungi</taxon>
        <taxon>Dikarya</taxon>
        <taxon>Ascomycota</taxon>
        <taxon>Saccharomycotina</taxon>
        <taxon>Pichiomycetes</taxon>
        <taxon>Metschnikowiaceae</taxon>
        <taxon>Australozyma</taxon>
    </lineage>
</organism>
<evidence type="ECO:0000256" key="1">
    <source>
        <dbReference type="SAM" id="Phobius"/>
    </source>
</evidence>
<protein>
    <submittedName>
        <fullName evidence="2">Uncharacterized protein</fullName>
    </submittedName>
</protein>
<accession>A0AAX4HCK0</accession>
<reference evidence="2 3" key="1">
    <citation type="submission" date="2023-10" db="EMBL/GenBank/DDBJ databases">
        <title>Draft Genome Sequence of Candida saopaulonensis from a very Premature Infant with Sepsis.</title>
        <authorList>
            <person name="Ning Y."/>
            <person name="Dai R."/>
            <person name="Xiao M."/>
            <person name="Xu Y."/>
            <person name="Yan Q."/>
            <person name="Zhang L."/>
        </authorList>
    </citation>
    <scope>NUCLEOTIDE SEQUENCE [LARGE SCALE GENOMIC DNA]</scope>
    <source>
        <strain evidence="2 3">19XY460</strain>
    </source>
</reference>
<keyword evidence="1" id="KW-1133">Transmembrane helix</keyword>
<feature type="transmembrane region" description="Helical" evidence="1">
    <location>
        <begin position="162"/>
        <end position="183"/>
    </location>
</feature>
<dbReference type="AlphaFoldDB" id="A0AAX4HCK0"/>
<name>A0AAX4HCK0_9ASCO</name>
<sequence>MVAIRQFLENVLASLDSDVSDVVSKHNLVAVVEAAIDERENPTILQVDDVTAEKFTFSDEYTHGALAAPSGTLSCYGIGKTDTHSIATNLAKHQYDPRRRIDYQSYTEVTKMESAMLKTATYTSLRPTRSSTTSYRSTQTSASCSARCQRYRNRRKDRLTKILAGVFGTIFALVLISFFLDYLSKRRRFKRVMGKVREVKEAGASPDGLPDYNTAIRTTAVPAAAQNSQLAVKTLRKKREDLKDHFGLVQYFRYIRTGRLPGSGVDEFFAAGYTLSDVNRHSDFTNRPNVMRPRRERPVTTSRNILLDSSGLWASAYAGGGGGGGYYGGDGGGYSGGDGGGGCGGGGGGDGGGGGC</sequence>